<gene>
    <name evidence="1" type="ORF">AR9_g183</name>
</gene>
<evidence type="ECO:0000313" key="2">
    <source>
        <dbReference type="Proteomes" id="UP000202618"/>
    </source>
</evidence>
<evidence type="ECO:0000313" key="1">
    <source>
        <dbReference type="EMBL" id="AMS01267.1"/>
    </source>
</evidence>
<accession>A0A172JI93</accession>
<dbReference type="GeneID" id="29058901"/>
<organism evidence="1 2">
    <name type="scientific">Bacillus phage AR9</name>
    <dbReference type="NCBI Taxonomy" id="1815509"/>
    <lineage>
        <taxon>Viruses</taxon>
        <taxon>Duplodnaviria</taxon>
        <taxon>Heunggongvirae</taxon>
        <taxon>Uroviricota</taxon>
        <taxon>Caudoviricetes</taxon>
        <taxon>Takahashivirus</taxon>
        <taxon>Bacillus phage PBS1</taxon>
    </lineage>
</organism>
<proteinExistence type="predicted"/>
<dbReference type="Proteomes" id="UP000202618">
    <property type="component" value="Segment"/>
</dbReference>
<reference evidence="1 2" key="1">
    <citation type="journal article" date="2016" name="Virology">
        <title>The genome of AR9, a giant transducing Bacillus phage encoding two multisubunit RNA polymerases.</title>
        <authorList>
            <person name="Lavysh D."/>
            <person name="Sokolova M."/>
            <person name="Minakhin L."/>
            <person name="Yakunina M."/>
            <person name="Artamonova T."/>
            <person name="Kozyavkin S."/>
            <person name="Makarova K.S."/>
            <person name="Koonin E.V."/>
            <person name="Severinov K."/>
        </authorList>
    </citation>
    <scope>NUCLEOTIDE SEQUENCE [LARGE SCALE GENOMIC DNA]</scope>
</reference>
<sequence length="102" mass="11745">MNQKILPVRIVFTPMSKCPYCNDKMINHNYHLCHINYNNIKGTMNIRTNEQGEENLCLNYSQRKINLNSVKNVVRNLLVNIGQSVKIVLKKETGGLKSKGRN</sequence>
<protein>
    <submittedName>
        <fullName evidence="1">Zn finger protein</fullName>
    </submittedName>
</protein>
<dbReference type="KEGG" id="vg:29058901"/>
<name>A0A172JI93_BPPB1</name>
<dbReference type="RefSeq" id="YP_009283087.1">
    <property type="nucleotide sequence ID" value="NC_031039.1"/>
</dbReference>
<dbReference type="EMBL" id="KU878088">
    <property type="protein sequence ID" value="AMS01267.1"/>
    <property type="molecule type" value="Genomic_DNA"/>
</dbReference>